<gene>
    <name evidence="2" type="ORF">CVT26_000391</name>
</gene>
<feature type="signal peptide" evidence="1">
    <location>
        <begin position="1"/>
        <end position="24"/>
    </location>
</feature>
<dbReference type="Proteomes" id="UP000284706">
    <property type="component" value="Unassembled WGS sequence"/>
</dbReference>
<protein>
    <recommendedName>
        <fullName evidence="4">F-box domain-containing protein</fullName>
    </recommendedName>
</protein>
<dbReference type="EMBL" id="NHYE01005645">
    <property type="protein sequence ID" value="PPQ65806.1"/>
    <property type="molecule type" value="Genomic_DNA"/>
</dbReference>
<keyword evidence="3" id="KW-1185">Reference proteome</keyword>
<dbReference type="Gene3D" id="3.80.10.10">
    <property type="entry name" value="Ribonuclease Inhibitor"/>
    <property type="match status" value="1"/>
</dbReference>
<comment type="caution">
    <text evidence="2">The sequence shown here is derived from an EMBL/GenBank/DDBJ whole genome shotgun (WGS) entry which is preliminary data.</text>
</comment>
<name>A0A409VHW7_9AGAR</name>
<organism evidence="2 3">
    <name type="scientific">Gymnopilus dilepis</name>
    <dbReference type="NCBI Taxonomy" id="231916"/>
    <lineage>
        <taxon>Eukaryota</taxon>
        <taxon>Fungi</taxon>
        <taxon>Dikarya</taxon>
        <taxon>Basidiomycota</taxon>
        <taxon>Agaricomycotina</taxon>
        <taxon>Agaricomycetes</taxon>
        <taxon>Agaricomycetidae</taxon>
        <taxon>Agaricales</taxon>
        <taxon>Agaricineae</taxon>
        <taxon>Hymenogastraceae</taxon>
        <taxon>Gymnopilus</taxon>
    </lineage>
</organism>
<dbReference type="InterPro" id="IPR032675">
    <property type="entry name" value="LRR_dom_sf"/>
</dbReference>
<keyword evidence="1" id="KW-0732">Signal</keyword>
<evidence type="ECO:0000313" key="3">
    <source>
        <dbReference type="Proteomes" id="UP000284706"/>
    </source>
</evidence>
<evidence type="ECO:0000313" key="2">
    <source>
        <dbReference type="EMBL" id="PPQ65806.1"/>
    </source>
</evidence>
<proteinExistence type="predicted"/>
<reference evidence="2 3" key="1">
    <citation type="journal article" date="2018" name="Evol. Lett.">
        <title>Horizontal gene cluster transfer increased hallucinogenic mushroom diversity.</title>
        <authorList>
            <person name="Reynolds H.T."/>
            <person name="Vijayakumar V."/>
            <person name="Gluck-Thaler E."/>
            <person name="Korotkin H.B."/>
            <person name="Matheny P.B."/>
            <person name="Slot J.C."/>
        </authorList>
    </citation>
    <scope>NUCLEOTIDE SEQUENCE [LARGE SCALE GENOMIC DNA]</scope>
    <source>
        <strain evidence="2 3">SRW20</strain>
    </source>
</reference>
<dbReference type="OrthoDB" id="10441690at2759"/>
<evidence type="ECO:0008006" key="4">
    <source>
        <dbReference type="Google" id="ProtNLM"/>
    </source>
</evidence>
<dbReference type="AlphaFoldDB" id="A0A409VHW7"/>
<sequence length="514" mass="58449">MHSYARRLVLPVEVLFIILDDILSGWEYAGYQHQLSNLSLVCQTFRVYINKERFSSIVIHPHGGYIIEDRLGRICELFKWYEGRRVSPDLHRSPDDSETTSSSMVEFAAFITSFKIYTIWITSLTDLEVKYFCCVINNLFRPSSVWRRCASPPAQNMKFSLVAVTEYEFTEVRRVEWDDIDDGLKEALYRLCHESMVTSLDICSIAGLPSDLLWGSGLTSLDVGSSIVERRRLGFRTASPSPILLHSLVASPDPQHSREFLDGLFQLLNKGTASIQTLFSKLTHLDLTIRDEGFVSAVVVPLLASCQNLQSLTIHCPDPIDIATSFTYPSLPNLTSLTVTIGGQRFKLVECSPRSEWLRTVICLSDIQSKSTPKLRKDGISIILDVIDDWFCVDRLDDVMYFVDALRKRAERESNNGNGFTIGLDDLSRSDKFGDFDSESTTRSKMSISVCFVLFKGMDTCIFRPCYKRRPLHALKGDEFRQLAATVNPVVSLRILEMNVPQYDSLRWKETSSW</sequence>
<dbReference type="InParanoid" id="A0A409VHW7"/>
<feature type="chain" id="PRO_5019466860" description="F-box domain-containing protein" evidence="1">
    <location>
        <begin position="25"/>
        <end position="514"/>
    </location>
</feature>
<accession>A0A409VHW7</accession>
<evidence type="ECO:0000256" key="1">
    <source>
        <dbReference type="SAM" id="SignalP"/>
    </source>
</evidence>